<dbReference type="Proteomes" id="UP000808349">
    <property type="component" value="Unassembled WGS sequence"/>
</dbReference>
<comment type="caution">
    <text evidence="2">The sequence shown here is derived from an EMBL/GenBank/DDBJ whole genome shotgun (WGS) entry which is preliminary data.</text>
</comment>
<name>A0A9D7SDL7_9BACT</name>
<keyword evidence="1" id="KW-0472">Membrane</keyword>
<gene>
    <name evidence="2" type="ORF">IPO85_20390</name>
</gene>
<dbReference type="AlphaFoldDB" id="A0A9D7SDL7"/>
<feature type="transmembrane region" description="Helical" evidence="1">
    <location>
        <begin position="145"/>
        <end position="164"/>
    </location>
</feature>
<feature type="transmembrane region" description="Helical" evidence="1">
    <location>
        <begin position="217"/>
        <end position="236"/>
    </location>
</feature>
<feature type="transmembrane region" description="Helical" evidence="1">
    <location>
        <begin position="64"/>
        <end position="84"/>
    </location>
</feature>
<feature type="transmembrane region" description="Helical" evidence="1">
    <location>
        <begin position="37"/>
        <end position="52"/>
    </location>
</feature>
<feature type="transmembrane region" description="Helical" evidence="1">
    <location>
        <begin position="7"/>
        <end position="25"/>
    </location>
</feature>
<feature type="transmembrane region" description="Helical" evidence="1">
    <location>
        <begin position="119"/>
        <end position="139"/>
    </location>
</feature>
<accession>A0A9D7SDL7</accession>
<proteinExistence type="predicted"/>
<dbReference type="EMBL" id="JADKFW010000021">
    <property type="protein sequence ID" value="MBK9719828.1"/>
    <property type="molecule type" value="Genomic_DNA"/>
</dbReference>
<evidence type="ECO:0000256" key="1">
    <source>
        <dbReference type="SAM" id="Phobius"/>
    </source>
</evidence>
<evidence type="ECO:0008006" key="4">
    <source>
        <dbReference type="Google" id="ProtNLM"/>
    </source>
</evidence>
<keyword evidence="1" id="KW-1133">Transmembrane helix</keyword>
<feature type="transmembrane region" description="Helical" evidence="1">
    <location>
        <begin position="90"/>
        <end position="107"/>
    </location>
</feature>
<feature type="transmembrane region" description="Helical" evidence="1">
    <location>
        <begin position="191"/>
        <end position="211"/>
    </location>
</feature>
<organism evidence="2 3">
    <name type="scientific">Candidatus Defluviibacterium haderslevense</name>
    <dbReference type="NCBI Taxonomy" id="2981993"/>
    <lineage>
        <taxon>Bacteria</taxon>
        <taxon>Pseudomonadati</taxon>
        <taxon>Bacteroidota</taxon>
        <taxon>Saprospiria</taxon>
        <taxon>Saprospirales</taxon>
        <taxon>Saprospiraceae</taxon>
        <taxon>Candidatus Defluviibacterium</taxon>
    </lineage>
</organism>
<protein>
    <recommendedName>
        <fullName evidence="4">Prenyltransferase</fullName>
    </recommendedName>
</protein>
<sequence>MRIIGSVGLVLFYGLIGLLLCYGIYYSTQKGFLGKEQLLFIFFLVFSYYYYLQIYNPNVRKFNSFFLSLPLVIGVCICVLIYWNFKWADLNSNLLMLEFTLALLYGIPHQYLNLRQIPFLKNVLVALVWVLMPWIFISFKDVNPILVILTMEVFVFIFLISMRFDEIDYDVDLKSKHITASTILSKQHSTFVILVGSSIIIILDVLMWKFLCLDRNKMVSQLLINLLLIYFLLGSVKGIRKYKITYDTILLMKVFCLCLI</sequence>
<evidence type="ECO:0000313" key="3">
    <source>
        <dbReference type="Proteomes" id="UP000808349"/>
    </source>
</evidence>
<reference evidence="2 3" key="1">
    <citation type="submission" date="2020-10" db="EMBL/GenBank/DDBJ databases">
        <title>Connecting structure to function with the recovery of over 1000 high-quality activated sludge metagenome-assembled genomes encoding full-length rRNA genes using long-read sequencing.</title>
        <authorList>
            <person name="Singleton C.M."/>
            <person name="Petriglieri F."/>
            <person name="Kristensen J.M."/>
            <person name="Kirkegaard R.H."/>
            <person name="Michaelsen T.Y."/>
            <person name="Andersen M.H."/>
            <person name="Karst S.M."/>
            <person name="Dueholm M.S."/>
            <person name="Nielsen P.H."/>
            <person name="Albertsen M."/>
        </authorList>
    </citation>
    <scope>NUCLEOTIDE SEQUENCE [LARGE SCALE GENOMIC DNA]</scope>
    <source>
        <strain evidence="2">Ribe_18-Q3-R11-54_BAT3C.373</strain>
    </source>
</reference>
<evidence type="ECO:0000313" key="2">
    <source>
        <dbReference type="EMBL" id="MBK9719828.1"/>
    </source>
</evidence>
<keyword evidence="1" id="KW-0812">Transmembrane</keyword>